<comment type="subcellular location">
    <subcellularLocation>
        <location evidence="1">Nucleus</location>
    </subcellularLocation>
</comment>
<evidence type="ECO:0008006" key="13">
    <source>
        <dbReference type="Google" id="ProtNLM"/>
    </source>
</evidence>
<dbReference type="Pfam" id="PF08784">
    <property type="entry name" value="RPA_C"/>
    <property type="match status" value="1"/>
</dbReference>
<dbReference type="EMBL" id="PNBA02000005">
    <property type="protein sequence ID" value="KAG6424142.1"/>
    <property type="molecule type" value="Genomic_DNA"/>
</dbReference>
<dbReference type="PANTHER" id="PTHR13989:SF16">
    <property type="entry name" value="REPLICATION PROTEIN A2"/>
    <property type="match status" value="1"/>
</dbReference>
<evidence type="ECO:0000256" key="5">
    <source>
        <dbReference type="ARBA" id="ARBA00023125"/>
    </source>
</evidence>
<keyword evidence="3" id="KW-0235">DNA replication</keyword>
<dbReference type="Pfam" id="PF01336">
    <property type="entry name" value="tRNA_anti-codon"/>
    <property type="match status" value="1"/>
</dbReference>
<evidence type="ECO:0000313" key="12">
    <source>
        <dbReference type="Proteomes" id="UP000298416"/>
    </source>
</evidence>
<gene>
    <name evidence="11" type="ORF">SASPL_114555</name>
</gene>
<dbReference type="FunFam" id="2.40.50.140:FF:000184">
    <property type="entry name" value="replication protein A 32 kDa subunit A-like"/>
    <property type="match status" value="1"/>
</dbReference>
<evidence type="ECO:0000259" key="9">
    <source>
        <dbReference type="Pfam" id="PF01336"/>
    </source>
</evidence>
<dbReference type="InterPro" id="IPR040260">
    <property type="entry name" value="RFA2-like"/>
</dbReference>
<evidence type="ECO:0000256" key="3">
    <source>
        <dbReference type="ARBA" id="ARBA00022705"/>
    </source>
</evidence>
<keyword evidence="6" id="KW-0233">DNA recombination</keyword>
<dbReference type="GO" id="GO:0000724">
    <property type="term" value="P:double-strand break repair via homologous recombination"/>
    <property type="evidence" value="ECO:0007669"/>
    <property type="project" value="TreeGrafter"/>
</dbReference>
<keyword evidence="5" id="KW-0238">DNA-binding</keyword>
<evidence type="ECO:0000256" key="1">
    <source>
        <dbReference type="ARBA" id="ARBA00004123"/>
    </source>
</evidence>
<dbReference type="SUPFAM" id="SSF50249">
    <property type="entry name" value="Nucleic acid-binding proteins"/>
    <property type="match status" value="1"/>
</dbReference>
<dbReference type="CDD" id="cd04478">
    <property type="entry name" value="RPA2_DBD_D"/>
    <property type="match status" value="1"/>
</dbReference>
<feature type="domain" description="Replication protein A C-terminal" evidence="10">
    <location>
        <begin position="204"/>
        <end position="300"/>
    </location>
</feature>
<keyword evidence="8" id="KW-0539">Nucleus</keyword>
<dbReference type="Proteomes" id="UP000298416">
    <property type="component" value="Unassembled WGS sequence"/>
</dbReference>
<accession>A0A8X8ZZG5</accession>
<evidence type="ECO:0000256" key="6">
    <source>
        <dbReference type="ARBA" id="ARBA00023172"/>
    </source>
</evidence>
<dbReference type="InterPro" id="IPR036388">
    <property type="entry name" value="WH-like_DNA-bd_sf"/>
</dbReference>
<sequence length="349" mass="38636">MYGNSEFDGSAAFSGGGFMPSQATQTADPSFSPAKNRDAQGLLPLTVKQIREAFQASDDKANFLIDGVSVNNVGYVKLVGLVFEKTERVTDVSFTLDDGTGRIDCHRWVQEVVDTKEMELLSNGTYVKVHGHLKGFQGKKQLIVYSVSASLELRDVGGKLQQSGLVLHLDGSTSMPGQQFLMRSRSVTDYNEIPNHFAECIYVHCYNTRTRKMQDAPQVTGQMPNLSVNTPSKGYQPTSSNHLQFSAQHNVDAIRGIDKLVLNYMQQPSCIGKESGVHRAELARQLNVPEHKILQVLCSLFLPNKLKLINVTHSLIFWFIGREAIASLESEGLVYSTVDEFHYKSTANG</sequence>
<evidence type="ECO:0000256" key="8">
    <source>
        <dbReference type="ARBA" id="ARBA00023242"/>
    </source>
</evidence>
<comment type="caution">
    <text evidence="11">The sequence shown here is derived from an EMBL/GenBank/DDBJ whole genome shotgun (WGS) entry which is preliminary data.</text>
</comment>
<reference evidence="11" key="1">
    <citation type="submission" date="2018-01" db="EMBL/GenBank/DDBJ databases">
        <authorList>
            <person name="Mao J.F."/>
        </authorList>
    </citation>
    <scope>NUCLEOTIDE SEQUENCE</scope>
    <source>
        <strain evidence="11">Huo1</strain>
        <tissue evidence="11">Leaf</tissue>
    </source>
</reference>
<evidence type="ECO:0000313" key="11">
    <source>
        <dbReference type="EMBL" id="KAG6424142.1"/>
    </source>
</evidence>
<evidence type="ECO:0000256" key="4">
    <source>
        <dbReference type="ARBA" id="ARBA00022763"/>
    </source>
</evidence>
<feature type="domain" description="OB" evidence="9">
    <location>
        <begin position="76"/>
        <end position="147"/>
    </location>
</feature>
<dbReference type="PANTHER" id="PTHR13989">
    <property type="entry name" value="REPLICATION PROTEIN A-RELATED"/>
    <property type="match status" value="1"/>
</dbReference>
<comment type="similarity">
    <text evidence="2">Belongs to the replication factor A protein 2 family.</text>
</comment>
<evidence type="ECO:0000256" key="2">
    <source>
        <dbReference type="ARBA" id="ARBA00007815"/>
    </source>
</evidence>
<dbReference type="Gene3D" id="1.10.10.10">
    <property type="entry name" value="Winged helix-like DNA-binding domain superfamily/Winged helix DNA-binding domain"/>
    <property type="match status" value="1"/>
</dbReference>
<proteinExistence type="inferred from homology"/>
<dbReference type="GO" id="GO:0000781">
    <property type="term" value="C:chromosome, telomeric region"/>
    <property type="evidence" value="ECO:0007669"/>
    <property type="project" value="TreeGrafter"/>
</dbReference>
<dbReference type="GO" id="GO:0005662">
    <property type="term" value="C:DNA replication factor A complex"/>
    <property type="evidence" value="ECO:0007669"/>
    <property type="project" value="TreeGrafter"/>
</dbReference>
<keyword evidence="4" id="KW-0227">DNA damage</keyword>
<organism evidence="11">
    <name type="scientific">Salvia splendens</name>
    <name type="common">Scarlet sage</name>
    <dbReference type="NCBI Taxonomy" id="180675"/>
    <lineage>
        <taxon>Eukaryota</taxon>
        <taxon>Viridiplantae</taxon>
        <taxon>Streptophyta</taxon>
        <taxon>Embryophyta</taxon>
        <taxon>Tracheophyta</taxon>
        <taxon>Spermatophyta</taxon>
        <taxon>Magnoliopsida</taxon>
        <taxon>eudicotyledons</taxon>
        <taxon>Gunneridae</taxon>
        <taxon>Pentapetalae</taxon>
        <taxon>asterids</taxon>
        <taxon>lamiids</taxon>
        <taxon>Lamiales</taxon>
        <taxon>Lamiaceae</taxon>
        <taxon>Nepetoideae</taxon>
        <taxon>Mentheae</taxon>
        <taxon>Salviinae</taxon>
        <taxon>Salvia</taxon>
        <taxon>Salvia subgen. Calosphace</taxon>
        <taxon>core Calosphace</taxon>
    </lineage>
</organism>
<dbReference type="GO" id="GO:0035861">
    <property type="term" value="C:site of double-strand break"/>
    <property type="evidence" value="ECO:0007669"/>
    <property type="project" value="TreeGrafter"/>
</dbReference>
<dbReference type="GO" id="GO:0006260">
    <property type="term" value="P:DNA replication"/>
    <property type="evidence" value="ECO:0007669"/>
    <property type="project" value="UniProtKB-KW"/>
</dbReference>
<reference evidence="11" key="2">
    <citation type="submission" date="2020-08" db="EMBL/GenBank/DDBJ databases">
        <title>Plant Genome Project.</title>
        <authorList>
            <person name="Zhang R.-G."/>
        </authorList>
    </citation>
    <scope>NUCLEOTIDE SEQUENCE</scope>
    <source>
        <strain evidence="11">Huo1</strain>
        <tissue evidence="11">Leaf</tissue>
    </source>
</reference>
<evidence type="ECO:0000259" key="10">
    <source>
        <dbReference type="Pfam" id="PF08784"/>
    </source>
</evidence>
<dbReference type="AlphaFoldDB" id="A0A8X8ZZG5"/>
<protein>
    <recommendedName>
        <fullName evidence="13">Replication factor A2</fullName>
    </recommendedName>
</protein>
<dbReference type="GO" id="GO:0003697">
    <property type="term" value="F:single-stranded DNA binding"/>
    <property type="evidence" value="ECO:0007669"/>
    <property type="project" value="TreeGrafter"/>
</dbReference>
<keyword evidence="12" id="KW-1185">Reference proteome</keyword>
<dbReference type="InterPro" id="IPR012340">
    <property type="entry name" value="NA-bd_OB-fold"/>
</dbReference>
<dbReference type="GO" id="GO:0006289">
    <property type="term" value="P:nucleotide-excision repair"/>
    <property type="evidence" value="ECO:0007669"/>
    <property type="project" value="TreeGrafter"/>
</dbReference>
<dbReference type="InterPro" id="IPR014892">
    <property type="entry name" value="RPA_C"/>
</dbReference>
<dbReference type="InterPro" id="IPR004365">
    <property type="entry name" value="NA-bd_OB_tRNA"/>
</dbReference>
<evidence type="ECO:0000256" key="7">
    <source>
        <dbReference type="ARBA" id="ARBA00023204"/>
    </source>
</evidence>
<keyword evidence="7" id="KW-0234">DNA repair</keyword>
<dbReference type="Gene3D" id="2.40.50.140">
    <property type="entry name" value="Nucleic acid-binding proteins"/>
    <property type="match status" value="1"/>
</dbReference>
<name>A0A8X8ZZG5_SALSN</name>